<dbReference type="Proteomes" id="UP000005744">
    <property type="component" value="Unassembled WGS sequence"/>
</dbReference>
<dbReference type="RefSeq" id="WP_002690018.1">
    <property type="nucleotide sequence ID" value="NZ_JH600070.1"/>
</dbReference>
<evidence type="ECO:0000256" key="1">
    <source>
        <dbReference type="ARBA" id="ARBA00004442"/>
    </source>
</evidence>
<protein>
    <submittedName>
        <fullName evidence="6">Outer membrane protein V</fullName>
    </submittedName>
</protein>
<dbReference type="GO" id="GO:0009279">
    <property type="term" value="C:cell outer membrane"/>
    <property type="evidence" value="ECO:0007669"/>
    <property type="project" value="UniProtKB-SubCell"/>
</dbReference>
<dbReference type="AlphaFoldDB" id="I3CHK9"/>
<dbReference type="PANTHER" id="PTHR38776:SF1">
    <property type="entry name" value="MLTA-INTERACTING PROTEIN-RELATED"/>
    <property type="match status" value="1"/>
</dbReference>
<gene>
    <name evidence="6" type="ORF">BegalDRAFT_2248</name>
</gene>
<keyword evidence="5" id="KW-0998">Cell outer membrane</keyword>
<dbReference type="STRING" id="395493.BegalDRAFT_2248"/>
<proteinExistence type="inferred from homology"/>
<name>I3CHK9_9GAMM</name>
<comment type="similarity">
    <text evidence="2">Belongs to the MipA/OmpV family.</text>
</comment>
<dbReference type="EMBL" id="JH600070">
    <property type="protein sequence ID" value="EIJ43102.1"/>
    <property type="molecule type" value="Genomic_DNA"/>
</dbReference>
<comment type="subcellular location">
    <subcellularLocation>
        <location evidence="1">Cell outer membrane</location>
    </subcellularLocation>
</comment>
<keyword evidence="7" id="KW-1185">Reference proteome</keyword>
<evidence type="ECO:0000313" key="6">
    <source>
        <dbReference type="EMBL" id="EIJ43102.1"/>
    </source>
</evidence>
<keyword evidence="4" id="KW-0472">Membrane</keyword>
<reference evidence="6 7" key="1">
    <citation type="submission" date="2011-11" db="EMBL/GenBank/DDBJ databases">
        <title>Improved High-Quality Draft sequence of Beggiatoa alba B18lD.</title>
        <authorList>
            <consortium name="US DOE Joint Genome Institute"/>
            <person name="Lucas S."/>
            <person name="Han J."/>
            <person name="Lapidus A."/>
            <person name="Cheng J.-F."/>
            <person name="Goodwin L."/>
            <person name="Pitluck S."/>
            <person name="Peters L."/>
            <person name="Mikhailova N."/>
            <person name="Held B."/>
            <person name="Detter J.C."/>
            <person name="Han C."/>
            <person name="Tapia R."/>
            <person name="Land M."/>
            <person name="Hauser L."/>
            <person name="Kyrpides N."/>
            <person name="Ivanova N."/>
            <person name="Pagani I."/>
            <person name="Samuel K."/>
            <person name="Teske A."/>
            <person name="Mueller J."/>
            <person name="Woyke T."/>
        </authorList>
    </citation>
    <scope>NUCLEOTIDE SEQUENCE [LARGE SCALE GENOMIC DNA]</scope>
    <source>
        <strain evidence="6 7">B18LD</strain>
    </source>
</reference>
<dbReference type="OrthoDB" id="8562138at2"/>
<dbReference type="HOGENOM" id="CLU_063465_1_0_6"/>
<dbReference type="Pfam" id="PF06629">
    <property type="entry name" value="MipA"/>
    <property type="match status" value="1"/>
</dbReference>
<evidence type="ECO:0000256" key="2">
    <source>
        <dbReference type="ARBA" id="ARBA00005722"/>
    </source>
</evidence>
<organism evidence="6 7">
    <name type="scientific">Beggiatoa alba B18LD</name>
    <dbReference type="NCBI Taxonomy" id="395493"/>
    <lineage>
        <taxon>Bacteria</taxon>
        <taxon>Pseudomonadati</taxon>
        <taxon>Pseudomonadota</taxon>
        <taxon>Gammaproteobacteria</taxon>
        <taxon>Thiotrichales</taxon>
        <taxon>Thiotrichaceae</taxon>
        <taxon>Beggiatoa</taxon>
    </lineage>
</organism>
<evidence type="ECO:0000256" key="4">
    <source>
        <dbReference type="ARBA" id="ARBA00023136"/>
    </source>
</evidence>
<dbReference type="InterPro" id="IPR010583">
    <property type="entry name" value="MipA"/>
</dbReference>
<keyword evidence="3" id="KW-0732">Signal</keyword>
<dbReference type="eggNOG" id="COG3713">
    <property type="taxonomic scope" value="Bacteria"/>
</dbReference>
<evidence type="ECO:0000256" key="5">
    <source>
        <dbReference type="ARBA" id="ARBA00023237"/>
    </source>
</evidence>
<dbReference type="PANTHER" id="PTHR38776">
    <property type="entry name" value="MLTA-INTERACTING PROTEIN-RELATED"/>
    <property type="match status" value="1"/>
</dbReference>
<accession>I3CHK9</accession>
<sequence length="256" mass="28276">MRLRNLLVGFWLVCVVVPVYAAPPMGGAGWKGSLGLGVLWKAEPYKGEDDTILPIPLINLKYQRFYIQGFTVGYKLIDELEGSIDIIAQPRLEGYDASDNVYFEGMEDRDYSMDVGLALNAQFGRVLFNVTAVSDVLGYNDGQEVSASVGYNFVFGGTGQSVLRVTPTLGLKWLSANLVDYYYGVRAEEARLDRPQYTGDAGFNGTVGVMANYFFTTHSGISAGIQYEAFGNEIADSPLLEKDYSLRVFAGYSWMF</sequence>
<evidence type="ECO:0000313" key="7">
    <source>
        <dbReference type="Proteomes" id="UP000005744"/>
    </source>
</evidence>
<evidence type="ECO:0000256" key="3">
    <source>
        <dbReference type="ARBA" id="ARBA00022729"/>
    </source>
</evidence>